<dbReference type="AlphaFoldDB" id="A0A2Y9L9N7"/>
<evidence type="ECO:0000256" key="2">
    <source>
        <dbReference type="SAM" id="Phobius"/>
    </source>
</evidence>
<sequence length="207" mass="21978">MAAGVAPPRLPPPHLRRARRSRFPPLPLGLAPERAAALGRQPGPSRAHLDSGCGPGSRYTRARPPTARLPRAASSRLTARPAARRPDTRAATAVHRAPSTAWGPSDVGSPKKCLSRPRPLGSDSSSSPPTAPPPRRGGPASHLRRDPSPPPPRDLFCSCQMAARSQGCLAARSSRSFSFSHGTVRFAQNPVLFSVCIIFLGVFWSAL</sequence>
<keyword evidence="2" id="KW-1133">Transmembrane helix</keyword>
<evidence type="ECO:0000313" key="4">
    <source>
        <dbReference type="RefSeq" id="XP_022382043.1"/>
    </source>
</evidence>
<dbReference type="Proteomes" id="UP000248482">
    <property type="component" value="Unplaced"/>
</dbReference>
<dbReference type="RefSeq" id="XP_022382043.1">
    <property type="nucleotide sequence ID" value="XM_022526335.1"/>
</dbReference>
<evidence type="ECO:0000313" key="3">
    <source>
        <dbReference type="Proteomes" id="UP000248482"/>
    </source>
</evidence>
<organism evidence="3 4">
    <name type="scientific">Enhydra lutris kenyoni</name>
    <name type="common">northern sea otter</name>
    <dbReference type="NCBI Taxonomy" id="391180"/>
    <lineage>
        <taxon>Eukaryota</taxon>
        <taxon>Metazoa</taxon>
        <taxon>Chordata</taxon>
        <taxon>Craniata</taxon>
        <taxon>Vertebrata</taxon>
        <taxon>Euteleostomi</taxon>
        <taxon>Mammalia</taxon>
        <taxon>Eutheria</taxon>
        <taxon>Laurasiatheria</taxon>
        <taxon>Carnivora</taxon>
        <taxon>Caniformia</taxon>
        <taxon>Musteloidea</taxon>
        <taxon>Mustelidae</taxon>
        <taxon>Lutrinae</taxon>
        <taxon>Enhydra</taxon>
    </lineage>
</organism>
<gene>
    <name evidence="4" type="primary">LOC111162141</name>
</gene>
<feature type="region of interest" description="Disordered" evidence="1">
    <location>
        <begin position="1"/>
        <end position="154"/>
    </location>
</feature>
<feature type="compositionally biased region" description="Low complexity" evidence="1">
    <location>
        <begin position="62"/>
        <end position="81"/>
    </location>
</feature>
<keyword evidence="2" id="KW-0812">Transmembrane</keyword>
<reference evidence="4" key="1">
    <citation type="submission" date="2025-08" db="UniProtKB">
        <authorList>
            <consortium name="RefSeq"/>
        </authorList>
    </citation>
    <scope>IDENTIFICATION</scope>
    <source>
        <tissue evidence="4">Blood</tissue>
    </source>
</reference>
<protein>
    <submittedName>
        <fullName evidence="4">Uncharacterized protein C10orf95-like</fullName>
    </submittedName>
</protein>
<name>A0A2Y9L9N7_ENHLU</name>
<keyword evidence="3" id="KW-1185">Reference proteome</keyword>
<keyword evidence="2" id="KW-0472">Membrane</keyword>
<feature type="transmembrane region" description="Helical" evidence="2">
    <location>
        <begin position="186"/>
        <end position="206"/>
    </location>
</feature>
<feature type="compositionally biased region" description="Low complexity" evidence="1">
    <location>
        <begin position="116"/>
        <end position="128"/>
    </location>
</feature>
<accession>A0A2Y9L9N7</accession>
<dbReference type="KEGG" id="elk:111162141"/>
<proteinExistence type="predicted"/>
<evidence type="ECO:0000256" key="1">
    <source>
        <dbReference type="SAM" id="MobiDB-lite"/>
    </source>
</evidence>
<dbReference type="GeneID" id="111162141"/>